<evidence type="ECO:0000256" key="1">
    <source>
        <dbReference type="ARBA" id="ARBA00004370"/>
    </source>
</evidence>
<keyword evidence="3 7" id="KW-0732">Signal</keyword>
<organism evidence="9 10">
    <name type="scientific">Gossypium tomentosum</name>
    <name type="common">Hawaiian cotton</name>
    <name type="synonym">Gossypium sandvicense</name>
    <dbReference type="NCBI Taxonomy" id="34277"/>
    <lineage>
        <taxon>Eukaryota</taxon>
        <taxon>Viridiplantae</taxon>
        <taxon>Streptophyta</taxon>
        <taxon>Embryophyta</taxon>
        <taxon>Tracheophyta</taxon>
        <taxon>Spermatophyta</taxon>
        <taxon>Magnoliopsida</taxon>
        <taxon>eudicotyledons</taxon>
        <taxon>Gunneridae</taxon>
        <taxon>Pentapetalae</taxon>
        <taxon>rosids</taxon>
        <taxon>malvids</taxon>
        <taxon>Malvales</taxon>
        <taxon>Malvaceae</taxon>
        <taxon>Malvoideae</taxon>
        <taxon>Gossypium</taxon>
    </lineage>
</organism>
<sequence>MKGSCPSSLKISRFVLLIRMLFAGHVSSTVTEDDIKCLKGIKNSLNDPDGKLSNWSFNNNSAGFLCNLVGVECWMEREDRLLSLQLRDMKLSGQLPQSLQYCQSLQTLDLSANRLSGTVPAKICSWLPYLVTLDLSSNDLSGSIPSELSNCAYLNNLVLSNNRLSGSIPEQLSGLLRLKRFSVANNDLKGAIPLSFENNSKSLEIIIAAGVCGAVFSILSGFGSLSATYKDAQIYLGHKYNVLEKLKTKWAETHENPHLEIEIVAEKAALRDPIIKHKERKLLLGKQLQTEQVRNIELIKRMEDLQKVAKNEEDMISYAGATAEQPTTKKDNRKTLRNPTRLDGINGGSTWHAELIL</sequence>
<dbReference type="Gene3D" id="3.80.10.10">
    <property type="entry name" value="Ribonuclease Inhibitor"/>
    <property type="match status" value="1"/>
</dbReference>
<evidence type="ECO:0000256" key="2">
    <source>
        <dbReference type="ARBA" id="ARBA00022614"/>
    </source>
</evidence>
<evidence type="ECO:0000313" key="9">
    <source>
        <dbReference type="EMBL" id="TYH52431.1"/>
    </source>
</evidence>
<dbReference type="AlphaFoldDB" id="A0A5D2JBW0"/>
<feature type="domain" description="Leucine-rich repeat-containing N-terminal plant-type" evidence="8">
    <location>
        <begin position="32"/>
        <end position="74"/>
    </location>
</feature>
<dbReference type="InterPro" id="IPR001611">
    <property type="entry name" value="Leu-rich_rpt"/>
</dbReference>
<dbReference type="GO" id="GO:0016020">
    <property type="term" value="C:membrane"/>
    <property type="evidence" value="ECO:0007669"/>
    <property type="project" value="UniProtKB-SubCell"/>
</dbReference>
<dbReference type="Proteomes" id="UP000322667">
    <property type="component" value="Chromosome D09"/>
</dbReference>
<protein>
    <recommendedName>
        <fullName evidence="8">Leucine-rich repeat-containing N-terminal plant-type domain-containing protein</fullName>
    </recommendedName>
</protein>
<proteinExistence type="predicted"/>
<evidence type="ECO:0000259" key="8">
    <source>
        <dbReference type="Pfam" id="PF08263"/>
    </source>
</evidence>
<dbReference type="SUPFAM" id="SSF52058">
    <property type="entry name" value="L domain-like"/>
    <property type="match status" value="1"/>
</dbReference>
<dbReference type="Pfam" id="PF00560">
    <property type="entry name" value="LRR_1"/>
    <property type="match status" value="3"/>
</dbReference>
<keyword evidence="5" id="KW-0472">Membrane</keyword>
<evidence type="ECO:0000256" key="6">
    <source>
        <dbReference type="SAM" id="MobiDB-lite"/>
    </source>
</evidence>
<dbReference type="PANTHER" id="PTHR48010">
    <property type="entry name" value="OS05G0588300 PROTEIN"/>
    <property type="match status" value="1"/>
</dbReference>
<gene>
    <name evidence="9" type="ORF">ES332_D09G028000v1</name>
</gene>
<dbReference type="FunFam" id="3.80.10.10:FF:000400">
    <property type="entry name" value="Nuclear pore complex protein NUP107"/>
    <property type="match status" value="1"/>
</dbReference>
<feature type="signal peptide" evidence="7">
    <location>
        <begin position="1"/>
        <end position="28"/>
    </location>
</feature>
<reference evidence="9 10" key="1">
    <citation type="submission" date="2019-07" db="EMBL/GenBank/DDBJ databases">
        <title>WGS assembly of Gossypium tomentosum.</title>
        <authorList>
            <person name="Chen Z.J."/>
            <person name="Sreedasyam A."/>
            <person name="Ando A."/>
            <person name="Song Q."/>
            <person name="De L."/>
            <person name="Hulse-Kemp A."/>
            <person name="Ding M."/>
            <person name="Ye W."/>
            <person name="Kirkbride R."/>
            <person name="Jenkins J."/>
            <person name="Plott C."/>
            <person name="Lovell J."/>
            <person name="Lin Y.-M."/>
            <person name="Vaughn R."/>
            <person name="Liu B."/>
            <person name="Li W."/>
            <person name="Simpson S."/>
            <person name="Scheffler B."/>
            <person name="Saski C."/>
            <person name="Grover C."/>
            <person name="Hu G."/>
            <person name="Conover J."/>
            <person name="Carlson J."/>
            <person name="Shu S."/>
            <person name="Boston L."/>
            <person name="Williams M."/>
            <person name="Peterson D."/>
            <person name="Mcgee K."/>
            <person name="Jones D."/>
            <person name="Wendel J."/>
            <person name="Stelly D."/>
            <person name="Grimwood J."/>
            <person name="Schmutz J."/>
        </authorList>
    </citation>
    <scope>NUCLEOTIDE SEQUENCE [LARGE SCALE GENOMIC DNA]</scope>
    <source>
        <strain evidence="9">7179.01</strain>
    </source>
</reference>
<evidence type="ECO:0000256" key="7">
    <source>
        <dbReference type="SAM" id="SignalP"/>
    </source>
</evidence>
<keyword evidence="4" id="KW-0677">Repeat</keyword>
<dbReference type="InterPro" id="IPR032675">
    <property type="entry name" value="LRR_dom_sf"/>
</dbReference>
<dbReference type="PANTHER" id="PTHR48010:SF55">
    <property type="entry name" value="OS01G0607900 PROTEIN"/>
    <property type="match status" value="1"/>
</dbReference>
<accession>A0A5D2JBW0</accession>
<comment type="subcellular location">
    <subcellularLocation>
        <location evidence="1">Membrane</location>
    </subcellularLocation>
</comment>
<evidence type="ECO:0000256" key="3">
    <source>
        <dbReference type="ARBA" id="ARBA00022729"/>
    </source>
</evidence>
<dbReference type="InterPro" id="IPR050994">
    <property type="entry name" value="At_inactive_RLKs"/>
</dbReference>
<dbReference type="InterPro" id="IPR013210">
    <property type="entry name" value="LRR_N_plant-typ"/>
</dbReference>
<dbReference type="PRINTS" id="PR00019">
    <property type="entry name" value="LEURICHRPT"/>
</dbReference>
<keyword evidence="10" id="KW-1185">Reference proteome</keyword>
<evidence type="ECO:0000313" key="10">
    <source>
        <dbReference type="Proteomes" id="UP000322667"/>
    </source>
</evidence>
<feature type="region of interest" description="Disordered" evidence="6">
    <location>
        <begin position="321"/>
        <end position="344"/>
    </location>
</feature>
<evidence type="ECO:0000256" key="5">
    <source>
        <dbReference type="ARBA" id="ARBA00023136"/>
    </source>
</evidence>
<dbReference type="EMBL" id="CM017631">
    <property type="protein sequence ID" value="TYH52431.1"/>
    <property type="molecule type" value="Genomic_DNA"/>
</dbReference>
<name>A0A5D2JBW0_GOSTO</name>
<keyword evidence="2" id="KW-0433">Leucine-rich repeat</keyword>
<evidence type="ECO:0000256" key="4">
    <source>
        <dbReference type="ARBA" id="ARBA00022737"/>
    </source>
</evidence>
<feature type="chain" id="PRO_5022858580" description="Leucine-rich repeat-containing N-terminal plant-type domain-containing protein" evidence="7">
    <location>
        <begin position="29"/>
        <end position="357"/>
    </location>
</feature>
<dbReference type="Pfam" id="PF08263">
    <property type="entry name" value="LRRNT_2"/>
    <property type="match status" value="1"/>
</dbReference>